<keyword evidence="1" id="KW-0805">Transcription regulation</keyword>
<keyword evidence="7" id="KW-1185">Reference proteome</keyword>
<dbReference type="Pfam" id="PF04967">
    <property type="entry name" value="HTH_10"/>
    <property type="match status" value="1"/>
</dbReference>
<name>A0ABD5QH07_9EURY</name>
<accession>A0ABD5QH07</accession>
<evidence type="ECO:0000313" key="6">
    <source>
        <dbReference type="EMBL" id="MFC4988993.1"/>
    </source>
</evidence>
<dbReference type="AlphaFoldDB" id="A0ABD5QH07"/>
<feature type="domain" description="Bacterioopsin transcriptional activator GAF and HTH associated" evidence="5">
    <location>
        <begin position="6"/>
        <end position="136"/>
    </location>
</feature>
<dbReference type="Pfam" id="PF15915">
    <property type="entry name" value="BAT"/>
    <property type="match status" value="1"/>
</dbReference>
<dbReference type="RefSeq" id="WP_224828411.1">
    <property type="nucleotide sequence ID" value="NZ_JAIVEF010000006.1"/>
</dbReference>
<keyword evidence="2" id="KW-0804">Transcription</keyword>
<dbReference type="PANTHER" id="PTHR34236:SF1">
    <property type="entry name" value="DIMETHYL SULFOXIDE REDUCTASE TRANSCRIPTIONAL ACTIVATOR"/>
    <property type="match status" value="1"/>
</dbReference>
<evidence type="ECO:0000256" key="2">
    <source>
        <dbReference type="ARBA" id="ARBA00023163"/>
    </source>
</evidence>
<evidence type="ECO:0000259" key="5">
    <source>
        <dbReference type="Pfam" id="PF15915"/>
    </source>
</evidence>
<organism evidence="6 7">
    <name type="scientific">Saliphagus infecundisoli</name>
    <dbReference type="NCBI Taxonomy" id="1849069"/>
    <lineage>
        <taxon>Archaea</taxon>
        <taxon>Methanobacteriati</taxon>
        <taxon>Methanobacteriota</taxon>
        <taxon>Stenosarchaea group</taxon>
        <taxon>Halobacteria</taxon>
        <taxon>Halobacteriales</taxon>
        <taxon>Natrialbaceae</taxon>
        <taxon>Saliphagus</taxon>
    </lineage>
</organism>
<dbReference type="Proteomes" id="UP001595925">
    <property type="component" value="Unassembled WGS sequence"/>
</dbReference>
<feature type="region of interest" description="Disordered" evidence="3">
    <location>
        <begin position="211"/>
        <end position="233"/>
    </location>
</feature>
<evidence type="ECO:0000256" key="3">
    <source>
        <dbReference type="SAM" id="MobiDB-lite"/>
    </source>
</evidence>
<reference evidence="6 7" key="1">
    <citation type="journal article" date="2019" name="Int. J. Syst. Evol. Microbiol.">
        <title>The Global Catalogue of Microorganisms (GCM) 10K type strain sequencing project: providing services to taxonomists for standard genome sequencing and annotation.</title>
        <authorList>
            <consortium name="The Broad Institute Genomics Platform"/>
            <consortium name="The Broad Institute Genome Sequencing Center for Infectious Disease"/>
            <person name="Wu L."/>
            <person name="Ma J."/>
        </authorList>
    </citation>
    <scope>NUCLEOTIDE SEQUENCE [LARGE SCALE GENOMIC DNA]</scope>
    <source>
        <strain evidence="6 7">CGMCC 1.15824</strain>
    </source>
</reference>
<evidence type="ECO:0000313" key="7">
    <source>
        <dbReference type="Proteomes" id="UP001595925"/>
    </source>
</evidence>
<dbReference type="InterPro" id="IPR007050">
    <property type="entry name" value="HTH_bacterioopsin"/>
</dbReference>
<dbReference type="InterPro" id="IPR031803">
    <property type="entry name" value="BAT_GAF/HTH-assoc"/>
</dbReference>
<feature type="compositionally biased region" description="Acidic residues" evidence="3">
    <location>
        <begin position="211"/>
        <end position="221"/>
    </location>
</feature>
<protein>
    <submittedName>
        <fullName evidence="6">Helix-turn-helix domain-containing protein</fullName>
    </submittedName>
</protein>
<sequence>MATIAEFHVSAEDTALAESFERCPDLTCELERVVESAWPGVWLAGADDDEIAAALEADPTVEEFERVSGDDDRTLYELEFAEAVCSVVEMVLDEGGTLVSAKAANGRWAVRMRFRDREQLRTAYERLREHGVDVEIGHLSELTDSSWEEIGLTAQQYDSLVAAIRRGYFEIPRKVSMQELAEELEISHQALSERLRRAYGTLARAELDMPFELEPEADGEGSGEVAADRVEND</sequence>
<gene>
    <name evidence="6" type="ORF">ACFPFO_14710</name>
</gene>
<dbReference type="PANTHER" id="PTHR34236">
    <property type="entry name" value="DIMETHYL SULFOXIDE REDUCTASE TRANSCRIPTIONAL ACTIVATOR"/>
    <property type="match status" value="1"/>
</dbReference>
<comment type="caution">
    <text evidence="6">The sequence shown here is derived from an EMBL/GenBank/DDBJ whole genome shotgun (WGS) entry which is preliminary data.</text>
</comment>
<evidence type="ECO:0000259" key="4">
    <source>
        <dbReference type="Pfam" id="PF04967"/>
    </source>
</evidence>
<dbReference type="EMBL" id="JBHSJG010000038">
    <property type="protein sequence ID" value="MFC4988993.1"/>
    <property type="molecule type" value="Genomic_DNA"/>
</dbReference>
<evidence type="ECO:0000256" key="1">
    <source>
        <dbReference type="ARBA" id="ARBA00023015"/>
    </source>
</evidence>
<feature type="domain" description="HTH bat-type" evidence="4">
    <location>
        <begin position="152"/>
        <end position="203"/>
    </location>
</feature>
<proteinExistence type="predicted"/>